<organism evidence="11 12">
    <name type="scientific">Rasamsonia emersonii (strain ATCC 16479 / CBS 393.64 / IMI 116815)</name>
    <dbReference type="NCBI Taxonomy" id="1408163"/>
    <lineage>
        <taxon>Eukaryota</taxon>
        <taxon>Fungi</taxon>
        <taxon>Dikarya</taxon>
        <taxon>Ascomycota</taxon>
        <taxon>Pezizomycotina</taxon>
        <taxon>Eurotiomycetes</taxon>
        <taxon>Eurotiomycetidae</taxon>
        <taxon>Eurotiales</taxon>
        <taxon>Trichocomaceae</taxon>
        <taxon>Rasamsonia</taxon>
    </lineage>
</organism>
<evidence type="ECO:0000256" key="7">
    <source>
        <dbReference type="ARBA" id="ARBA00023002"/>
    </source>
</evidence>
<dbReference type="GeneID" id="25315826"/>
<evidence type="ECO:0000256" key="4">
    <source>
        <dbReference type="ARBA" id="ARBA00022630"/>
    </source>
</evidence>
<dbReference type="InterPro" id="IPR023753">
    <property type="entry name" value="FAD/NAD-binding_dom"/>
</dbReference>
<evidence type="ECO:0000256" key="8">
    <source>
        <dbReference type="ARBA" id="ARBA00023033"/>
    </source>
</evidence>
<protein>
    <recommendedName>
        <fullName evidence="10">FAD/NAD(P)-binding domain-containing protein</fullName>
    </recommendedName>
</protein>
<reference evidence="11 12" key="1">
    <citation type="submission" date="2015-04" db="EMBL/GenBank/DDBJ databases">
        <authorList>
            <person name="Heijne W.H."/>
            <person name="Fedorova N.D."/>
            <person name="Nierman W.C."/>
            <person name="Vollebregt A.W."/>
            <person name="Zhao Z."/>
            <person name="Wu L."/>
            <person name="Kumar M."/>
            <person name="Stam H."/>
            <person name="van den Berg M.A."/>
            <person name="Pel H.J."/>
        </authorList>
    </citation>
    <scope>NUCLEOTIDE SEQUENCE [LARGE SCALE GENOMIC DNA]</scope>
    <source>
        <strain evidence="11 12">CBS 393.64</strain>
    </source>
</reference>
<evidence type="ECO:0000256" key="5">
    <source>
        <dbReference type="ARBA" id="ARBA00022827"/>
    </source>
</evidence>
<keyword evidence="8" id="KW-0503">Monooxygenase</keyword>
<dbReference type="GO" id="GO:0004497">
    <property type="term" value="F:monooxygenase activity"/>
    <property type="evidence" value="ECO:0007669"/>
    <property type="project" value="UniProtKB-KW"/>
</dbReference>
<comment type="pathway">
    <text evidence="2">Secondary metabolite biosynthesis; terpenoid biosynthesis.</text>
</comment>
<dbReference type="SUPFAM" id="SSF51905">
    <property type="entry name" value="FAD/NAD(P)-binding domain"/>
    <property type="match status" value="3"/>
</dbReference>
<keyword evidence="7" id="KW-0560">Oxidoreductase</keyword>
<dbReference type="Gene3D" id="3.50.50.60">
    <property type="entry name" value="FAD/NAD(P)-binding domain"/>
    <property type="match status" value="2"/>
</dbReference>
<dbReference type="PANTHER" id="PTHR43098">
    <property type="entry name" value="L-ORNITHINE N(5)-MONOOXYGENASE-RELATED"/>
    <property type="match status" value="1"/>
</dbReference>
<keyword evidence="6" id="KW-0521">NADP</keyword>
<dbReference type="OrthoDB" id="66881at2759"/>
<evidence type="ECO:0000313" key="12">
    <source>
        <dbReference type="Proteomes" id="UP000053958"/>
    </source>
</evidence>
<keyword evidence="5" id="KW-0274">FAD</keyword>
<dbReference type="STRING" id="1408163.A0A0F4YW75"/>
<evidence type="ECO:0000256" key="6">
    <source>
        <dbReference type="ARBA" id="ARBA00022857"/>
    </source>
</evidence>
<evidence type="ECO:0000313" key="11">
    <source>
        <dbReference type="EMBL" id="KKA22479.1"/>
    </source>
</evidence>
<comment type="caution">
    <text evidence="11">The sequence shown here is derived from an EMBL/GenBank/DDBJ whole genome shotgun (WGS) entry which is preliminary data.</text>
</comment>
<dbReference type="AlphaFoldDB" id="A0A0F4YW75"/>
<evidence type="ECO:0000256" key="9">
    <source>
        <dbReference type="ARBA" id="ARBA00050611"/>
    </source>
</evidence>
<evidence type="ECO:0000256" key="3">
    <source>
        <dbReference type="ARBA" id="ARBA00010139"/>
    </source>
</evidence>
<comment type="cofactor">
    <cofactor evidence="1">
        <name>FAD</name>
        <dbReference type="ChEBI" id="CHEBI:57692"/>
    </cofactor>
</comment>
<dbReference type="RefSeq" id="XP_013329091.1">
    <property type="nucleotide sequence ID" value="XM_013473637.1"/>
</dbReference>
<proteinExistence type="inferred from homology"/>
<evidence type="ECO:0000256" key="2">
    <source>
        <dbReference type="ARBA" id="ARBA00004721"/>
    </source>
</evidence>
<evidence type="ECO:0000256" key="1">
    <source>
        <dbReference type="ARBA" id="ARBA00001974"/>
    </source>
</evidence>
<dbReference type="InterPro" id="IPR036188">
    <property type="entry name" value="FAD/NAD-bd_sf"/>
</dbReference>
<keyword evidence="12" id="KW-1185">Reference proteome</keyword>
<feature type="domain" description="FAD/NAD(P)-binding" evidence="10">
    <location>
        <begin position="79"/>
        <end position="301"/>
    </location>
</feature>
<sequence>MSASKTEVATVNGANGVDNTLFETTLDIYKGERAKRLRQDGNAQYVDIPSSDKYARFGDDPWHDPVELDTTPLLDVAHYRILIVGAGYGGLIFAVRLLQAGFSLDDILLVDAAGGFGGTWYWNRYPGLMCDVESYIYMPLLEETQYMPKHKYAAGTELRNYANRIAQQWGLHQRAVFRTTATKMTWDDQHKHWIVQLTHKNERREREISLQSDFVILATGLLTIPKLPVVPGIEDFRGHIFHTSRWDYRYTGGSPENPAMTQLTDKKVAIIGTGATAIQAVPQLAKWCQRLYVFQRTPSAVDRRDNRPTDPEWWEREVVSRGRGWQRERQENFNAFVTNASPKPSANLVGDGWTSLPSYSAVIGGPRNLEPDYVKSLNWMDLVRQERIRQRVDDIVQDRRTAASLKPWYQSWCKRPCFHDEYLAAFNRENVTLVDTDGKGIDRLTSKGVVVGESEYEIDLIIMSTGFNVSGVTSPASRGGMSIVGRDGTSMEQKWLDGMATLHGVVSHDFPNLFYPGPNQAGVVANQVYVIDQLATHIAYILSEAVKRVRPGQKVSVEPSREAEEAWSNVIVSRARALAANAGCTPGYQNKEGQADKFSSPEDAIKAARMGPWGKGIQDYVRVIEEWRRESDLKGLEVHCS</sequence>
<dbReference type="Pfam" id="PF07992">
    <property type="entry name" value="Pyr_redox_2"/>
    <property type="match status" value="1"/>
</dbReference>
<dbReference type="PANTHER" id="PTHR43098:SF2">
    <property type="entry name" value="FAD-BINDING MONOOXYGENASE AUSB-RELATED"/>
    <property type="match status" value="1"/>
</dbReference>
<dbReference type="Proteomes" id="UP000053958">
    <property type="component" value="Unassembled WGS sequence"/>
</dbReference>
<evidence type="ECO:0000259" key="10">
    <source>
        <dbReference type="Pfam" id="PF07992"/>
    </source>
</evidence>
<comment type="catalytic activity">
    <reaction evidence="9">
        <text>preaustinoid A + AH2 + O2 = preaustinoid A1 + A + H2O</text>
        <dbReference type="Rhea" id="RHEA:65168"/>
        <dbReference type="ChEBI" id="CHEBI:13193"/>
        <dbReference type="ChEBI" id="CHEBI:15377"/>
        <dbReference type="ChEBI" id="CHEBI:15379"/>
        <dbReference type="ChEBI" id="CHEBI:17499"/>
        <dbReference type="ChEBI" id="CHEBI:69023"/>
        <dbReference type="ChEBI" id="CHEBI:69026"/>
    </reaction>
    <physiologicalReaction direction="left-to-right" evidence="9">
        <dbReference type="Rhea" id="RHEA:65169"/>
    </physiologicalReaction>
</comment>
<dbReference type="EMBL" id="LASV01000141">
    <property type="protein sequence ID" value="KKA22479.1"/>
    <property type="molecule type" value="Genomic_DNA"/>
</dbReference>
<comment type="similarity">
    <text evidence="3">Belongs to the FAD-binding monooxygenase family.</text>
</comment>
<keyword evidence="4" id="KW-0285">Flavoprotein</keyword>
<accession>A0A0F4YW75</accession>
<name>A0A0F4YW75_RASE3</name>
<gene>
    <name evidence="11" type="ORF">T310_3477</name>
</gene>
<dbReference type="InterPro" id="IPR050775">
    <property type="entry name" value="FAD-binding_Monooxygenases"/>
</dbReference>
<dbReference type="FunFam" id="3.50.50.60:FF:000518">
    <property type="entry name" value="Steroid monooxygenase, putative"/>
    <property type="match status" value="1"/>
</dbReference>